<protein>
    <submittedName>
        <fullName evidence="2">Glycosyltransferase</fullName>
        <ecNumber evidence="2">2.4.-.-</ecNumber>
    </submittedName>
</protein>
<keyword evidence="3" id="KW-1185">Reference proteome</keyword>
<dbReference type="AlphaFoldDB" id="A0AAW9RGP9"/>
<dbReference type="EC" id="2.4.-.-" evidence="2"/>
<proteinExistence type="predicted"/>
<evidence type="ECO:0000313" key="3">
    <source>
        <dbReference type="Proteomes" id="UP001359886"/>
    </source>
</evidence>
<dbReference type="GO" id="GO:0016757">
    <property type="term" value="F:glycosyltransferase activity"/>
    <property type="evidence" value="ECO:0007669"/>
    <property type="project" value="UniProtKB-KW"/>
</dbReference>
<dbReference type="Proteomes" id="UP001359886">
    <property type="component" value="Unassembled WGS sequence"/>
</dbReference>
<name>A0AAW9RGP9_9GAMM</name>
<feature type="domain" description="Spore protein YkvP/CgeB glycosyl transferase-like" evidence="1">
    <location>
        <begin position="139"/>
        <end position="280"/>
    </location>
</feature>
<evidence type="ECO:0000313" key="2">
    <source>
        <dbReference type="EMBL" id="MEJ8566886.1"/>
    </source>
</evidence>
<keyword evidence="2" id="KW-0808">Transferase</keyword>
<accession>A0AAW9RGP9</accession>
<dbReference type="RefSeq" id="WP_354694205.1">
    <property type="nucleotide sequence ID" value="NZ_JAZHOG010000002.1"/>
</dbReference>
<organism evidence="2 3">
    <name type="scientific">Elongatibacter sediminis</name>
    <dbReference type="NCBI Taxonomy" id="3119006"/>
    <lineage>
        <taxon>Bacteria</taxon>
        <taxon>Pseudomonadati</taxon>
        <taxon>Pseudomonadota</taxon>
        <taxon>Gammaproteobacteria</taxon>
        <taxon>Chromatiales</taxon>
        <taxon>Wenzhouxiangellaceae</taxon>
        <taxon>Elongatibacter</taxon>
    </lineage>
</organism>
<evidence type="ECO:0000259" key="1">
    <source>
        <dbReference type="Pfam" id="PF13524"/>
    </source>
</evidence>
<dbReference type="InterPro" id="IPR055259">
    <property type="entry name" value="YkvP/CgeB_Glyco_trans-like"/>
</dbReference>
<comment type="caution">
    <text evidence="2">The sequence shown here is derived from an EMBL/GenBank/DDBJ whole genome shotgun (WGS) entry which is preliminary data.</text>
</comment>
<reference evidence="2 3" key="1">
    <citation type="submission" date="2024-02" db="EMBL/GenBank/DDBJ databases">
        <title>A novel Wenzhouxiangellaceae bacterium, isolated from coastal sediments.</title>
        <authorList>
            <person name="Du Z.-J."/>
            <person name="Ye Y.-Q."/>
            <person name="Zhang X.-Y."/>
        </authorList>
    </citation>
    <scope>NUCLEOTIDE SEQUENCE [LARGE SCALE GENOMIC DNA]</scope>
    <source>
        <strain evidence="2 3">CH-27</strain>
    </source>
</reference>
<dbReference type="EMBL" id="JAZHOG010000002">
    <property type="protein sequence ID" value="MEJ8566886.1"/>
    <property type="molecule type" value="Genomic_DNA"/>
</dbReference>
<dbReference type="Pfam" id="PF13524">
    <property type="entry name" value="Glyco_trans_1_2"/>
    <property type="match status" value="1"/>
</dbReference>
<dbReference type="SUPFAM" id="SSF53756">
    <property type="entry name" value="UDP-Glycosyltransferase/glycogen phosphorylase"/>
    <property type="match status" value="1"/>
</dbReference>
<sequence>MSRTFSFRSKAGALVRDINARVEAKSRSHRYDLVWIDKGVYLWPRTVVSLRQRAGRLVHYTPDTAFHANRSRHFRASAELFDLLVTTKAFELEHYETLVPRDRVLLTTQAYDSRVHMPSAVGARKEPVVTFIGLSEAYRRRCIESLLSAGITVRLGGQGWKRFRKRHKGNGRLEFLGERIFGDDYAAHYSAASVGLGLLSRRFPELHTTRTFEIPACGTVLATEKTADTRQFFTGREAVFFNSFQDLVRRIRALMADPARMEELARNGRRRVLADGRDCESVLRRVLERVGLPC</sequence>
<keyword evidence="2" id="KW-0328">Glycosyltransferase</keyword>
<gene>
    <name evidence="2" type="ORF">V3330_04560</name>
</gene>
<dbReference type="Gene3D" id="3.40.50.2000">
    <property type="entry name" value="Glycogen Phosphorylase B"/>
    <property type="match status" value="1"/>
</dbReference>